<dbReference type="Proteomes" id="UP001608902">
    <property type="component" value="Unassembled WGS sequence"/>
</dbReference>
<accession>A0ABD6E3H4</accession>
<evidence type="ECO:0000313" key="3">
    <source>
        <dbReference type="Proteomes" id="UP001608902"/>
    </source>
</evidence>
<dbReference type="EMBL" id="JBGFUD010000188">
    <property type="protein sequence ID" value="MFH4973930.1"/>
    <property type="molecule type" value="Genomic_DNA"/>
</dbReference>
<dbReference type="InterPro" id="IPR029058">
    <property type="entry name" value="AB_hydrolase_fold"/>
</dbReference>
<organism evidence="2 3">
    <name type="scientific">Gnathostoma spinigerum</name>
    <dbReference type="NCBI Taxonomy" id="75299"/>
    <lineage>
        <taxon>Eukaryota</taxon>
        <taxon>Metazoa</taxon>
        <taxon>Ecdysozoa</taxon>
        <taxon>Nematoda</taxon>
        <taxon>Chromadorea</taxon>
        <taxon>Rhabditida</taxon>
        <taxon>Spirurina</taxon>
        <taxon>Gnathostomatomorpha</taxon>
        <taxon>Gnathostomatoidea</taxon>
        <taxon>Gnathostomatidae</taxon>
        <taxon>Gnathostoma</taxon>
    </lineage>
</organism>
<dbReference type="InterPro" id="IPR002918">
    <property type="entry name" value="Lipase_EstA/Esterase_EstB"/>
</dbReference>
<name>A0ABD6E3H4_9BILA</name>
<dbReference type="AlphaFoldDB" id="A0ABD6E3H4"/>
<keyword evidence="3" id="KW-1185">Reference proteome</keyword>
<gene>
    <name evidence="2" type="ORF">AB6A40_000639</name>
</gene>
<feature type="signal peptide" evidence="1">
    <location>
        <begin position="1"/>
        <end position="18"/>
    </location>
</feature>
<feature type="chain" id="PRO_5044807127" description="Lipase" evidence="1">
    <location>
        <begin position="19"/>
        <end position="288"/>
    </location>
</feature>
<dbReference type="Pfam" id="PF01674">
    <property type="entry name" value="Lipase_2"/>
    <property type="match status" value="1"/>
</dbReference>
<proteinExistence type="predicted"/>
<evidence type="ECO:0008006" key="4">
    <source>
        <dbReference type="Google" id="ProtNLM"/>
    </source>
</evidence>
<reference evidence="2 3" key="1">
    <citation type="submission" date="2024-08" db="EMBL/GenBank/DDBJ databases">
        <title>Gnathostoma spinigerum genome.</title>
        <authorList>
            <person name="Gonzalez-Bertolin B."/>
            <person name="Monzon S."/>
            <person name="Zaballos A."/>
            <person name="Jimenez P."/>
            <person name="Dekumyoy P."/>
            <person name="Varona S."/>
            <person name="Cuesta I."/>
            <person name="Sumanam S."/>
            <person name="Adisakwattana P."/>
            <person name="Gasser R.B."/>
            <person name="Hernandez-Gonzalez A."/>
            <person name="Young N.D."/>
            <person name="Perteguer M.J."/>
        </authorList>
    </citation>
    <scope>NUCLEOTIDE SEQUENCE [LARGE SCALE GENOMIC DNA]</scope>
    <source>
        <strain evidence="2">AL3</strain>
        <tissue evidence="2">Liver</tissue>
    </source>
</reference>
<dbReference type="PANTHER" id="PTHR32015">
    <property type="entry name" value="FASTING INDUCED LIPASE"/>
    <property type="match status" value="1"/>
</dbReference>
<dbReference type="SUPFAM" id="SSF53474">
    <property type="entry name" value="alpha/beta-Hydrolases"/>
    <property type="match status" value="1"/>
</dbReference>
<evidence type="ECO:0000256" key="1">
    <source>
        <dbReference type="SAM" id="SignalP"/>
    </source>
</evidence>
<comment type="caution">
    <text evidence="2">The sequence shown here is derived from an EMBL/GenBank/DDBJ whole genome shotgun (WGS) entry which is preliminary data.</text>
</comment>
<protein>
    <recommendedName>
        <fullName evidence="4">Lipase</fullName>
    </recommendedName>
</protein>
<keyword evidence="1" id="KW-0732">Signal</keyword>
<dbReference type="Gene3D" id="3.40.50.1820">
    <property type="entry name" value="alpha/beta hydrolase"/>
    <property type="match status" value="1"/>
</dbReference>
<sequence length="288" mass="32261">MAKFWSLLLLVIVKLVSSKFTDDFREFIVLKYGEETKDRLERNDMKRNDVSVGGKAERCQEFKHRAVVFVHGLYHTAADFEPYFHKLRNSGYSDAELYGTTYGDGIRPSSFSLKYAGVEITCDLVKQVREFIEVVADYTESQVDIVAHALGSLLARMAILGGKCPGSDHDIGKPLTDKVHNYISVAGVNYGWSTCSIWPFSSRASCKGPISMRCNSDAIQGVNAPGKRYEGDNSFALMGWTEFVPIKRCCGYTCEDLKNANETLKYKFSSSEGIIKASKNDVYNLLQK</sequence>
<evidence type="ECO:0000313" key="2">
    <source>
        <dbReference type="EMBL" id="MFH4973930.1"/>
    </source>
</evidence>
<dbReference type="PANTHER" id="PTHR32015:SF3">
    <property type="entry name" value="TRIACYLGLYCEROL LIPASE"/>
    <property type="match status" value="1"/>
</dbReference>